<evidence type="ECO:0000259" key="3">
    <source>
        <dbReference type="Pfam" id="PF19803"/>
    </source>
</evidence>
<dbReference type="InterPro" id="IPR046253">
    <property type="entry name" value="DUF6286"/>
</dbReference>
<feature type="transmembrane region" description="Helical" evidence="2">
    <location>
        <begin position="93"/>
        <end position="114"/>
    </location>
</feature>
<evidence type="ECO:0000256" key="1">
    <source>
        <dbReference type="SAM" id="MobiDB-lite"/>
    </source>
</evidence>
<proteinExistence type="predicted"/>
<comment type="caution">
    <text evidence="4">The sequence shown here is derived from an EMBL/GenBank/DDBJ whole genome shotgun (WGS) entry which is preliminary data.</text>
</comment>
<evidence type="ECO:0000313" key="4">
    <source>
        <dbReference type="EMBL" id="GAA2434619.1"/>
    </source>
</evidence>
<organism evidence="4 5">
    <name type="scientific">Actinomadura vinacea</name>
    <dbReference type="NCBI Taxonomy" id="115336"/>
    <lineage>
        <taxon>Bacteria</taxon>
        <taxon>Bacillati</taxon>
        <taxon>Actinomycetota</taxon>
        <taxon>Actinomycetes</taxon>
        <taxon>Streptosporangiales</taxon>
        <taxon>Thermomonosporaceae</taxon>
        <taxon>Actinomadura</taxon>
    </lineage>
</organism>
<feature type="transmembrane region" description="Helical" evidence="2">
    <location>
        <begin position="43"/>
        <end position="69"/>
    </location>
</feature>
<feature type="region of interest" description="Disordered" evidence="1">
    <location>
        <begin position="1"/>
        <end position="29"/>
    </location>
</feature>
<keyword evidence="2" id="KW-0472">Membrane</keyword>
<gene>
    <name evidence="4" type="ORF">GCM10010191_56400</name>
</gene>
<dbReference type="EMBL" id="BAAARW010000020">
    <property type="protein sequence ID" value="GAA2434619.1"/>
    <property type="molecule type" value="Genomic_DNA"/>
</dbReference>
<dbReference type="Pfam" id="PF19803">
    <property type="entry name" value="DUF6286"/>
    <property type="match status" value="1"/>
</dbReference>
<protein>
    <recommendedName>
        <fullName evidence="3">DUF6286 domain-containing protein</fullName>
    </recommendedName>
</protein>
<evidence type="ECO:0000313" key="5">
    <source>
        <dbReference type="Proteomes" id="UP001501231"/>
    </source>
</evidence>
<name>A0ABN3JQ27_9ACTN</name>
<dbReference type="Proteomes" id="UP001501231">
    <property type="component" value="Unassembled WGS sequence"/>
</dbReference>
<keyword evidence="2" id="KW-1133">Transmembrane helix</keyword>
<reference evidence="4 5" key="1">
    <citation type="journal article" date="2019" name="Int. J. Syst. Evol. Microbiol.">
        <title>The Global Catalogue of Microorganisms (GCM) 10K type strain sequencing project: providing services to taxonomists for standard genome sequencing and annotation.</title>
        <authorList>
            <consortium name="The Broad Institute Genomics Platform"/>
            <consortium name="The Broad Institute Genome Sequencing Center for Infectious Disease"/>
            <person name="Wu L."/>
            <person name="Ma J."/>
        </authorList>
    </citation>
    <scope>NUCLEOTIDE SEQUENCE [LARGE SCALE GENOMIC DNA]</scope>
    <source>
        <strain evidence="4 5">JCM 3325</strain>
    </source>
</reference>
<accession>A0ABN3JQ27</accession>
<sequence>MTTHARPLPGGGTGEADTHPPRRAAPARAADRAARRAFHSRRVVPALVAALLVTAAGVLTAIEVISALAGSPARLVPYERVASWATGARYKDWAPLLIAAGLALLGLVFLVAGLRPGRGRLVPLHGDDPDLIVGITRSGLRNAAGAAALGVDGVFDVARVKVGRRKVEIVLTSALRDPGDLGERVRAAVQRRLDELGPMTGGRAVVNVRRK</sequence>
<dbReference type="RefSeq" id="WP_344592914.1">
    <property type="nucleotide sequence ID" value="NZ_BAAARW010000020.1"/>
</dbReference>
<evidence type="ECO:0000256" key="2">
    <source>
        <dbReference type="SAM" id="Phobius"/>
    </source>
</evidence>
<keyword evidence="2" id="KW-0812">Transmembrane</keyword>
<keyword evidence="5" id="KW-1185">Reference proteome</keyword>
<feature type="domain" description="DUF6286" evidence="3">
    <location>
        <begin position="104"/>
        <end position="209"/>
    </location>
</feature>